<dbReference type="InterPro" id="IPR002104">
    <property type="entry name" value="Integrase_catalytic"/>
</dbReference>
<evidence type="ECO:0000259" key="6">
    <source>
        <dbReference type="PROSITE" id="PS51898"/>
    </source>
</evidence>
<dbReference type="GO" id="GO:0015074">
    <property type="term" value="P:DNA integration"/>
    <property type="evidence" value="ECO:0007669"/>
    <property type="project" value="UniProtKB-KW"/>
</dbReference>
<dbReference type="SUPFAM" id="SSF56349">
    <property type="entry name" value="DNA breaking-rejoining enzymes"/>
    <property type="match status" value="1"/>
</dbReference>
<dbReference type="AlphaFoldDB" id="A0A3E3E570"/>
<evidence type="ECO:0000256" key="3">
    <source>
        <dbReference type="ARBA" id="ARBA00023125"/>
    </source>
</evidence>
<evidence type="ECO:0000256" key="5">
    <source>
        <dbReference type="PROSITE-ProRule" id="PRU01248"/>
    </source>
</evidence>
<dbReference type="Gene3D" id="1.10.443.10">
    <property type="entry name" value="Intergrase catalytic core"/>
    <property type="match status" value="1"/>
</dbReference>
<comment type="caution">
    <text evidence="8">The sequence shown here is derived from an EMBL/GenBank/DDBJ whole genome shotgun (WGS) entry which is preliminary data.</text>
</comment>
<keyword evidence="2" id="KW-0229">DNA integration</keyword>
<dbReference type="PROSITE" id="PS51898">
    <property type="entry name" value="TYR_RECOMBINASE"/>
    <property type="match status" value="1"/>
</dbReference>
<dbReference type="Pfam" id="PF14659">
    <property type="entry name" value="Phage_int_SAM_3"/>
    <property type="match status" value="1"/>
</dbReference>
<keyword evidence="3 5" id="KW-0238">DNA-binding</keyword>
<sequence>MRLNDLFEKYLNDIDLTHQDTTIDSIKYRYNSHIKDSFGEMELEQITYIKIKKFQKMLLDGKYKNNDNKKYSISYINILVKLLKRLMKYAILMNYVNFNIEESRGLETIRDIVNKDNFISKQIIWNLSEFNNFISCVDDEKYRILFRILYFCGLRKGEILSLRWDNIDLIEGTITIDSSASKVVGRGQIVKAPKTKNSYRTIYIHETLKKELLNYYISEKTKYNYNIKNHFVFGGIKMIGFSTLDRRFKKYKEKAKVSDMNLHGFRHSHATMLLELTNDIYNVSKRLGHDNMETTEIYLHSNSKAQKDLSDRIEAEIQNIIVTNSFKTLKDNLQKLLLQEITKNVYNSDEINSIMAIYEYVNKIM</sequence>
<dbReference type="CDD" id="cd01189">
    <property type="entry name" value="INT_ICEBs1_C_like"/>
    <property type="match status" value="1"/>
</dbReference>
<evidence type="ECO:0000256" key="4">
    <source>
        <dbReference type="ARBA" id="ARBA00023172"/>
    </source>
</evidence>
<dbReference type="GO" id="GO:0003677">
    <property type="term" value="F:DNA binding"/>
    <property type="evidence" value="ECO:0007669"/>
    <property type="project" value="UniProtKB-UniRule"/>
</dbReference>
<dbReference type="InterPro" id="IPR011010">
    <property type="entry name" value="DNA_brk_join_enz"/>
</dbReference>
<dbReference type="InterPro" id="IPR050090">
    <property type="entry name" value="Tyrosine_recombinase_XerCD"/>
</dbReference>
<dbReference type="PROSITE" id="PS51900">
    <property type="entry name" value="CB"/>
    <property type="match status" value="1"/>
</dbReference>
<dbReference type="Proteomes" id="UP000261032">
    <property type="component" value="Unassembled WGS sequence"/>
</dbReference>
<dbReference type="GO" id="GO:0006310">
    <property type="term" value="P:DNA recombination"/>
    <property type="evidence" value="ECO:0007669"/>
    <property type="project" value="UniProtKB-KW"/>
</dbReference>
<keyword evidence="4" id="KW-0233">DNA recombination</keyword>
<gene>
    <name evidence="8" type="ORF">DXB93_18500</name>
</gene>
<feature type="domain" description="Tyr recombinase" evidence="6">
    <location>
        <begin position="120"/>
        <end position="311"/>
    </location>
</feature>
<dbReference type="InterPro" id="IPR004107">
    <property type="entry name" value="Integrase_SAM-like_N"/>
</dbReference>
<organism evidence="8 9">
    <name type="scientific">Thomasclavelia ramosa</name>
    <dbReference type="NCBI Taxonomy" id="1547"/>
    <lineage>
        <taxon>Bacteria</taxon>
        <taxon>Bacillati</taxon>
        <taxon>Bacillota</taxon>
        <taxon>Erysipelotrichia</taxon>
        <taxon>Erysipelotrichales</taxon>
        <taxon>Coprobacillaceae</taxon>
        <taxon>Thomasclavelia</taxon>
    </lineage>
</organism>
<evidence type="ECO:0000256" key="1">
    <source>
        <dbReference type="ARBA" id="ARBA00008857"/>
    </source>
</evidence>
<dbReference type="PANTHER" id="PTHR30349">
    <property type="entry name" value="PHAGE INTEGRASE-RELATED"/>
    <property type="match status" value="1"/>
</dbReference>
<evidence type="ECO:0000313" key="8">
    <source>
        <dbReference type="EMBL" id="RGD76642.1"/>
    </source>
</evidence>
<protein>
    <submittedName>
        <fullName evidence="8">Site-specific integrase</fullName>
    </submittedName>
</protein>
<dbReference type="RefSeq" id="WP_117582669.1">
    <property type="nucleotide sequence ID" value="NZ_QUSL01000066.1"/>
</dbReference>
<comment type="similarity">
    <text evidence="1">Belongs to the 'phage' integrase family.</text>
</comment>
<evidence type="ECO:0000259" key="7">
    <source>
        <dbReference type="PROSITE" id="PS51900"/>
    </source>
</evidence>
<feature type="domain" description="Core-binding (CB)" evidence="7">
    <location>
        <begin position="1"/>
        <end position="91"/>
    </location>
</feature>
<accession>A0A3E3E570</accession>
<dbReference type="InterPro" id="IPR013762">
    <property type="entry name" value="Integrase-like_cat_sf"/>
</dbReference>
<dbReference type="Pfam" id="PF00589">
    <property type="entry name" value="Phage_integrase"/>
    <property type="match status" value="1"/>
</dbReference>
<name>A0A3E3E570_9FIRM</name>
<evidence type="ECO:0000313" key="9">
    <source>
        <dbReference type="Proteomes" id="UP000261032"/>
    </source>
</evidence>
<evidence type="ECO:0000256" key="2">
    <source>
        <dbReference type="ARBA" id="ARBA00022908"/>
    </source>
</evidence>
<dbReference type="EMBL" id="QUSL01000066">
    <property type="protein sequence ID" value="RGD76642.1"/>
    <property type="molecule type" value="Genomic_DNA"/>
</dbReference>
<dbReference type="InterPro" id="IPR010998">
    <property type="entry name" value="Integrase_recombinase_N"/>
</dbReference>
<dbReference type="Gene3D" id="1.10.150.130">
    <property type="match status" value="1"/>
</dbReference>
<dbReference type="InterPro" id="IPR044068">
    <property type="entry name" value="CB"/>
</dbReference>
<proteinExistence type="inferred from homology"/>
<reference evidence="8 9" key="1">
    <citation type="submission" date="2018-08" db="EMBL/GenBank/DDBJ databases">
        <title>A genome reference for cultivated species of the human gut microbiota.</title>
        <authorList>
            <person name="Zou Y."/>
            <person name="Xue W."/>
            <person name="Luo G."/>
        </authorList>
    </citation>
    <scope>NUCLEOTIDE SEQUENCE [LARGE SCALE GENOMIC DNA]</scope>
    <source>
        <strain evidence="8 9">OM06-4</strain>
    </source>
</reference>
<dbReference type="PANTHER" id="PTHR30349:SF64">
    <property type="entry name" value="PROPHAGE INTEGRASE INTD-RELATED"/>
    <property type="match status" value="1"/>
</dbReference>